<dbReference type="Proteomes" id="UP001215598">
    <property type="component" value="Unassembled WGS sequence"/>
</dbReference>
<keyword evidence="2" id="KW-1185">Reference proteome</keyword>
<evidence type="ECO:0000313" key="1">
    <source>
        <dbReference type="EMBL" id="KAJ7761349.1"/>
    </source>
</evidence>
<sequence>MFWFVAFLSVTTDPRRWLHALPTDSCPATEHYQRYRVHTRTLLGLRELQNSGHPTYQNDGPKAYWKPQSGPRCPCRANYAEVDERQRVLEVLEFLGGASFFAVGTARFLSSPAKSFRVKFINATALILPDSSYYPATFCPLSPQTAAFKTQTARTVMILGEECKLCPAYDAPAALHEL</sequence>
<proteinExistence type="predicted"/>
<gene>
    <name evidence="1" type="ORF">B0H16DRAFT_1456088</name>
</gene>
<protein>
    <submittedName>
        <fullName evidence="1">Uncharacterized protein</fullName>
    </submittedName>
</protein>
<dbReference type="EMBL" id="JARKIB010000035">
    <property type="protein sequence ID" value="KAJ7761349.1"/>
    <property type="molecule type" value="Genomic_DNA"/>
</dbReference>
<comment type="caution">
    <text evidence="1">The sequence shown here is derived from an EMBL/GenBank/DDBJ whole genome shotgun (WGS) entry which is preliminary data.</text>
</comment>
<accession>A0AAD7JBI7</accession>
<evidence type="ECO:0000313" key="2">
    <source>
        <dbReference type="Proteomes" id="UP001215598"/>
    </source>
</evidence>
<reference evidence="1" key="1">
    <citation type="submission" date="2023-03" db="EMBL/GenBank/DDBJ databases">
        <title>Massive genome expansion in bonnet fungi (Mycena s.s.) driven by repeated elements and novel gene families across ecological guilds.</title>
        <authorList>
            <consortium name="Lawrence Berkeley National Laboratory"/>
            <person name="Harder C.B."/>
            <person name="Miyauchi S."/>
            <person name="Viragh M."/>
            <person name="Kuo A."/>
            <person name="Thoen E."/>
            <person name="Andreopoulos B."/>
            <person name="Lu D."/>
            <person name="Skrede I."/>
            <person name="Drula E."/>
            <person name="Henrissat B."/>
            <person name="Morin E."/>
            <person name="Kohler A."/>
            <person name="Barry K."/>
            <person name="LaButti K."/>
            <person name="Morin E."/>
            <person name="Salamov A."/>
            <person name="Lipzen A."/>
            <person name="Mereny Z."/>
            <person name="Hegedus B."/>
            <person name="Baldrian P."/>
            <person name="Stursova M."/>
            <person name="Weitz H."/>
            <person name="Taylor A."/>
            <person name="Grigoriev I.V."/>
            <person name="Nagy L.G."/>
            <person name="Martin F."/>
            <person name="Kauserud H."/>
        </authorList>
    </citation>
    <scope>NUCLEOTIDE SEQUENCE</scope>
    <source>
        <strain evidence="1">CBHHK182m</strain>
    </source>
</reference>
<dbReference type="AlphaFoldDB" id="A0AAD7JBI7"/>
<name>A0AAD7JBI7_9AGAR</name>
<organism evidence="1 2">
    <name type="scientific">Mycena metata</name>
    <dbReference type="NCBI Taxonomy" id="1033252"/>
    <lineage>
        <taxon>Eukaryota</taxon>
        <taxon>Fungi</taxon>
        <taxon>Dikarya</taxon>
        <taxon>Basidiomycota</taxon>
        <taxon>Agaricomycotina</taxon>
        <taxon>Agaricomycetes</taxon>
        <taxon>Agaricomycetidae</taxon>
        <taxon>Agaricales</taxon>
        <taxon>Marasmiineae</taxon>
        <taxon>Mycenaceae</taxon>
        <taxon>Mycena</taxon>
    </lineage>
</organism>